<protein>
    <submittedName>
        <fullName evidence="4">ATP-binding protein</fullName>
    </submittedName>
</protein>
<keyword evidence="4" id="KW-0547">Nucleotide-binding</keyword>
<dbReference type="GO" id="GO:0004674">
    <property type="term" value="F:protein serine/threonine kinase activity"/>
    <property type="evidence" value="ECO:0007669"/>
    <property type="project" value="UniProtKB-KW"/>
</dbReference>
<feature type="compositionally biased region" description="Basic and acidic residues" evidence="2">
    <location>
        <begin position="1"/>
        <end position="12"/>
    </location>
</feature>
<evidence type="ECO:0000313" key="4">
    <source>
        <dbReference type="EMBL" id="PZG38199.1"/>
    </source>
</evidence>
<evidence type="ECO:0000259" key="3">
    <source>
        <dbReference type="Pfam" id="PF13581"/>
    </source>
</evidence>
<gene>
    <name evidence="4" type="ORF">C1I98_24485</name>
</gene>
<dbReference type="Gene3D" id="3.30.565.10">
    <property type="entry name" value="Histidine kinase-like ATPase, C-terminal domain"/>
    <property type="match status" value="1"/>
</dbReference>
<dbReference type="Pfam" id="PF13581">
    <property type="entry name" value="HATPase_c_2"/>
    <property type="match status" value="1"/>
</dbReference>
<dbReference type="InterPro" id="IPR050267">
    <property type="entry name" value="Anti-sigma-factor_SerPK"/>
</dbReference>
<dbReference type="PANTHER" id="PTHR35526">
    <property type="entry name" value="ANTI-SIGMA-F FACTOR RSBW-RELATED"/>
    <property type="match status" value="1"/>
</dbReference>
<keyword evidence="5" id="KW-1185">Reference proteome</keyword>
<evidence type="ECO:0000256" key="2">
    <source>
        <dbReference type="SAM" id="MobiDB-lite"/>
    </source>
</evidence>
<dbReference type="SUPFAM" id="SSF55874">
    <property type="entry name" value="ATPase domain of HSP90 chaperone/DNA topoisomerase II/histidine kinase"/>
    <property type="match status" value="1"/>
</dbReference>
<keyword evidence="1" id="KW-0418">Kinase</keyword>
<dbReference type="Proteomes" id="UP000248544">
    <property type="component" value="Unassembled WGS sequence"/>
</dbReference>
<feature type="region of interest" description="Disordered" evidence="2">
    <location>
        <begin position="1"/>
        <end position="21"/>
    </location>
</feature>
<organism evidence="4 5">
    <name type="scientific">Spongiactinospora gelatinilytica</name>
    <dbReference type="NCBI Taxonomy" id="2666298"/>
    <lineage>
        <taxon>Bacteria</taxon>
        <taxon>Bacillati</taxon>
        <taxon>Actinomycetota</taxon>
        <taxon>Actinomycetes</taxon>
        <taxon>Streptosporangiales</taxon>
        <taxon>Streptosporangiaceae</taxon>
        <taxon>Spongiactinospora</taxon>
    </lineage>
</organism>
<feature type="domain" description="Histidine kinase/HSP90-like ATPase" evidence="3">
    <location>
        <begin position="32"/>
        <end position="144"/>
    </location>
</feature>
<dbReference type="InterPro" id="IPR036890">
    <property type="entry name" value="HATPase_C_sf"/>
</dbReference>
<dbReference type="AlphaFoldDB" id="A0A2W2G6W0"/>
<sequence length="165" mass="17139">MDGGRESSKDTGADDDAGTDADKDRVFHLAGTADEIARARRLVSRALGVDHPLHDDCVLLTSEVATNAVVHSDSGRGGTFTLRVSYSAGTVRVCVQDDGSLAPPCTCGADADAHATGGRGLPLLDALARRWGVIREAGANRVWFELALDLAGVSAAPPNGRLYLG</sequence>
<dbReference type="CDD" id="cd16936">
    <property type="entry name" value="HATPase_RsbW-like"/>
    <property type="match status" value="1"/>
</dbReference>
<proteinExistence type="predicted"/>
<name>A0A2W2G6W0_9ACTN</name>
<dbReference type="EMBL" id="POUA01000218">
    <property type="protein sequence ID" value="PZG38199.1"/>
    <property type="molecule type" value="Genomic_DNA"/>
</dbReference>
<dbReference type="PANTHER" id="PTHR35526:SF3">
    <property type="entry name" value="ANTI-SIGMA-F FACTOR RSBW"/>
    <property type="match status" value="1"/>
</dbReference>
<evidence type="ECO:0000313" key="5">
    <source>
        <dbReference type="Proteomes" id="UP000248544"/>
    </source>
</evidence>
<comment type="caution">
    <text evidence="4">The sequence shown here is derived from an EMBL/GenBank/DDBJ whole genome shotgun (WGS) entry which is preliminary data.</text>
</comment>
<accession>A0A2W2G6W0</accession>
<evidence type="ECO:0000256" key="1">
    <source>
        <dbReference type="ARBA" id="ARBA00022527"/>
    </source>
</evidence>
<keyword evidence="1" id="KW-0808">Transferase</keyword>
<keyword evidence="4" id="KW-0067">ATP-binding</keyword>
<dbReference type="InterPro" id="IPR003594">
    <property type="entry name" value="HATPase_dom"/>
</dbReference>
<reference evidence="4 5" key="1">
    <citation type="submission" date="2018-01" db="EMBL/GenBank/DDBJ databases">
        <title>Draft genome sequence of Sphaerisporangium sp. 7K107.</title>
        <authorList>
            <person name="Sahin N."/>
            <person name="Saygin H."/>
            <person name="Ay H."/>
        </authorList>
    </citation>
    <scope>NUCLEOTIDE SEQUENCE [LARGE SCALE GENOMIC DNA]</scope>
    <source>
        <strain evidence="4 5">7K107</strain>
    </source>
</reference>
<dbReference type="GO" id="GO:0005524">
    <property type="term" value="F:ATP binding"/>
    <property type="evidence" value="ECO:0007669"/>
    <property type="project" value="UniProtKB-KW"/>
</dbReference>
<keyword evidence="1" id="KW-0723">Serine/threonine-protein kinase</keyword>